<dbReference type="InterPro" id="IPR001878">
    <property type="entry name" value="Znf_CCHC"/>
</dbReference>
<protein>
    <submittedName>
        <fullName evidence="4">Ribonuclease H-like domain-containing protein</fullName>
    </submittedName>
</protein>
<comment type="caution">
    <text evidence="4">The sequence shown here is derived from an EMBL/GenBank/DDBJ whole genome shotgun (WGS) entry which is preliminary data.</text>
</comment>
<dbReference type="PROSITE" id="PS50158">
    <property type="entry name" value="ZF_CCHC"/>
    <property type="match status" value="1"/>
</dbReference>
<dbReference type="InterPro" id="IPR036875">
    <property type="entry name" value="Znf_CCHC_sf"/>
</dbReference>
<dbReference type="SUPFAM" id="SSF57756">
    <property type="entry name" value="Retrovirus zinc finger-like domains"/>
    <property type="match status" value="1"/>
</dbReference>
<dbReference type="SMART" id="SM00343">
    <property type="entry name" value="ZnF_C2HC"/>
    <property type="match status" value="1"/>
</dbReference>
<dbReference type="AlphaFoldDB" id="A0A699HJG8"/>
<evidence type="ECO:0000256" key="1">
    <source>
        <dbReference type="PROSITE-ProRule" id="PRU00047"/>
    </source>
</evidence>
<dbReference type="GO" id="GO:0008270">
    <property type="term" value="F:zinc ion binding"/>
    <property type="evidence" value="ECO:0007669"/>
    <property type="project" value="UniProtKB-KW"/>
</dbReference>
<gene>
    <name evidence="4" type="ORF">Tci_400151</name>
</gene>
<evidence type="ECO:0000259" key="3">
    <source>
        <dbReference type="PROSITE" id="PS50158"/>
    </source>
</evidence>
<keyword evidence="1" id="KW-0479">Metal-binding</keyword>
<evidence type="ECO:0000256" key="2">
    <source>
        <dbReference type="SAM" id="MobiDB-lite"/>
    </source>
</evidence>
<reference evidence="4" key="1">
    <citation type="journal article" date="2019" name="Sci. Rep.">
        <title>Draft genome of Tanacetum cinerariifolium, the natural source of mosquito coil.</title>
        <authorList>
            <person name="Yamashiro T."/>
            <person name="Shiraishi A."/>
            <person name="Satake H."/>
            <person name="Nakayama K."/>
        </authorList>
    </citation>
    <scope>NUCLEOTIDE SEQUENCE</scope>
</reference>
<sequence length="261" mass="28381">MSFDNLYNNFKIVEQEVKGTTTSSSSSSSQNMAFVSSPSITNEVNTAYGKTSRKITINESDTAGYYKSKIECFNCHKLGHFARECRQSKNQDSRNRNQDSSRRIVNVEETAFIAMVAIDGVGFDWSYMADDKVPTNMSLMAFLDSEGNSQLELQEKGAIDSGCSRNKTGNVSYLFEFEEIDGGYVAFGGDPKGGKITGKGGSTTFRYRRVTGDRPQETGTIHRGTKTVEDPTDSGGRISKTAGPAKGPAQPDALEEAVSSS</sequence>
<feature type="domain" description="CCHC-type" evidence="3">
    <location>
        <begin position="72"/>
        <end position="87"/>
    </location>
</feature>
<feature type="region of interest" description="Disordered" evidence="2">
    <location>
        <begin position="212"/>
        <end position="261"/>
    </location>
</feature>
<keyword evidence="1" id="KW-0862">Zinc</keyword>
<keyword evidence="1" id="KW-0863">Zinc-finger</keyword>
<dbReference type="EMBL" id="BKCJ010165748">
    <property type="protein sequence ID" value="GEY28177.1"/>
    <property type="molecule type" value="Genomic_DNA"/>
</dbReference>
<dbReference type="Pfam" id="PF00098">
    <property type="entry name" value="zf-CCHC"/>
    <property type="match status" value="1"/>
</dbReference>
<name>A0A699HJG8_TANCI</name>
<organism evidence="4">
    <name type="scientific">Tanacetum cinerariifolium</name>
    <name type="common">Dalmatian daisy</name>
    <name type="synonym">Chrysanthemum cinerariifolium</name>
    <dbReference type="NCBI Taxonomy" id="118510"/>
    <lineage>
        <taxon>Eukaryota</taxon>
        <taxon>Viridiplantae</taxon>
        <taxon>Streptophyta</taxon>
        <taxon>Embryophyta</taxon>
        <taxon>Tracheophyta</taxon>
        <taxon>Spermatophyta</taxon>
        <taxon>Magnoliopsida</taxon>
        <taxon>eudicotyledons</taxon>
        <taxon>Gunneridae</taxon>
        <taxon>Pentapetalae</taxon>
        <taxon>asterids</taxon>
        <taxon>campanulids</taxon>
        <taxon>Asterales</taxon>
        <taxon>Asteraceae</taxon>
        <taxon>Asteroideae</taxon>
        <taxon>Anthemideae</taxon>
        <taxon>Anthemidinae</taxon>
        <taxon>Tanacetum</taxon>
    </lineage>
</organism>
<dbReference type="GO" id="GO:0003676">
    <property type="term" value="F:nucleic acid binding"/>
    <property type="evidence" value="ECO:0007669"/>
    <property type="project" value="InterPro"/>
</dbReference>
<evidence type="ECO:0000313" key="4">
    <source>
        <dbReference type="EMBL" id="GEY28177.1"/>
    </source>
</evidence>
<proteinExistence type="predicted"/>
<dbReference type="Gene3D" id="4.10.60.10">
    <property type="entry name" value="Zinc finger, CCHC-type"/>
    <property type="match status" value="1"/>
</dbReference>
<accession>A0A699HJG8</accession>